<proteinExistence type="predicted"/>
<evidence type="ECO:0000313" key="1">
    <source>
        <dbReference type="EMBL" id="MPM17634.1"/>
    </source>
</evidence>
<evidence type="ECO:0008006" key="2">
    <source>
        <dbReference type="Google" id="ProtNLM"/>
    </source>
</evidence>
<dbReference type="AlphaFoldDB" id="A0A644XU43"/>
<dbReference type="GO" id="GO:0004175">
    <property type="term" value="F:endopeptidase activity"/>
    <property type="evidence" value="ECO:0007669"/>
    <property type="project" value="TreeGrafter"/>
</dbReference>
<protein>
    <recommendedName>
        <fullName evidence="2">Hydrogenase maturation protease</fullName>
    </recommendedName>
</protein>
<dbReference type="InterPro" id="IPR000671">
    <property type="entry name" value="Peptidase_A31"/>
</dbReference>
<dbReference type="Gene3D" id="3.40.50.1450">
    <property type="entry name" value="HybD-like"/>
    <property type="match status" value="1"/>
</dbReference>
<dbReference type="GO" id="GO:0016485">
    <property type="term" value="P:protein processing"/>
    <property type="evidence" value="ECO:0007669"/>
    <property type="project" value="TreeGrafter"/>
</dbReference>
<accession>A0A644XU43</accession>
<gene>
    <name evidence="1" type="ORF">SDC9_64031</name>
</gene>
<name>A0A644XU43_9ZZZZ</name>
<dbReference type="InterPro" id="IPR023430">
    <property type="entry name" value="Pept_HybD-like_dom_sf"/>
</dbReference>
<dbReference type="PANTHER" id="PTHR30302:SF5">
    <property type="entry name" value="SLR1876 PROTEIN"/>
    <property type="match status" value="1"/>
</dbReference>
<dbReference type="GO" id="GO:0008047">
    <property type="term" value="F:enzyme activator activity"/>
    <property type="evidence" value="ECO:0007669"/>
    <property type="project" value="InterPro"/>
</dbReference>
<reference evidence="1" key="1">
    <citation type="submission" date="2019-08" db="EMBL/GenBank/DDBJ databases">
        <authorList>
            <person name="Kucharzyk K."/>
            <person name="Murdoch R.W."/>
            <person name="Higgins S."/>
            <person name="Loffler F."/>
        </authorList>
    </citation>
    <scope>NUCLEOTIDE SEQUENCE</scope>
</reference>
<sequence>MKKTLIYGYGNAGRMDDGIGERFVELVDHWVEEEKIENVFTDCNYQLNIEDAATISEYDTVVFVDASIVEDVENFRMEKVEPNDATIEFTMHAVSTSYVVDLCRKIYNRTPDAFVLHVRAYEFDFKEEMTPKAVENMLDAFAFLKDFIRKAE</sequence>
<dbReference type="NCBIfam" id="TIGR00072">
    <property type="entry name" value="hydrog_prot"/>
    <property type="match status" value="1"/>
</dbReference>
<dbReference type="PANTHER" id="PTHR30302">
    <property type="entry name" value="HYDROGENASE 1 MATURATION PROTEASE"/>
    <property type="match status" value="1"/>
</dbReference>
<dbReference type="SUPFAM" id="SSF53163">
    <property type="entry name" value="HybD-like"/>
    <property type="match status" value="1"/>
</dbReference>
<comment type="caution">
    <text evidence="1">The sequence shown here is derived from an EMBL/GenBank/DDBJ whole genome shotgun (WGS) entry which is preliminary data.</text>
</comment>
<dbReference type="EMBL" id="VSSQ01002832">
    <property type="protein sequence ID" value="MPM17634.1"/>
    <property type="molecule type" value="Genomic_DNA"/>
</dbReference>
<organism evidence="1">
    <name type="scientific">bioreactor metagenome</name>
    <dbReference type="NCBI Taxonomy" id="1076179"/>
    <lineage>
        <taxon>unclassified sequences</taxon>
        <taxon>metagenomes</taxon>
        <taxon>ecological metagenomes</taxon>
    </lineage>
</organism>